<evidence type="ECO:0000313" key="2">
    <source>
        <dbReference type="Proteomes" id="UP001347174"/>
    </source>
</evidence>
<keyword evidence="2" id="KW-1185">Reference proteome</keyword>
<dbReference type="RefSeq" id="WP_338475363.1">
    <property type="nucleotide sequence ID" value="NZ_CP129946.1"/>
</dbReference>
<sequence length="858" mass="94270">MPKSASDALDLPKPKLVEAEGATWVDPLKLLEGATVQVYYPDSRSTDTVTLVWASLPNETAPIDSQNGVEDSCVEFHIPPFYVGLRIDNYANFSYVVTRDGEDYPSQPASVKIRLPSNLPAPTFIQAPDGILDLSLLCCDDPDIWVAPWAFIDPIQTSNLYVSGTKTDETRFYEEFFQGENVTEREVQSGWTRSFPLDLLRQLKHGSKLTLIFDVNFGGPGTNTYRLFPSKTLTVLTEPHLELDAPNVVQAVECSPGEFLLNPLNATDGATLRVAYDHACPGDYVCAHWKGTAGPGTPYLTCQEIGTEGYIDFAVPASAISANFKQTVSVSYTVLREGQTWFSPSRDIHILNISDLPKPQIPEATGTTLDLNTFSADPVILVSPWWFIGVVDPRWLWVTGTLEDGTSFCIEVIRGESGPITGVSISLSRCELQKLADCSLIYVHFAVNYNGQVDKASAEEFPVLVLNLVQEDLVLPAPTVREAVGDQLNIWNGRYGVTVRVAYERISANHEIKVCWESSDGSCWPLVSKPGNTDLDYVDFDIPREAVIRGAGKTIAISYTVTSECKQALSQKLALKISVPTRLPTPVVPEATPPATQGGVLALSSFAGHAAIIVESWWFALAYHYIWLKCTGTKKDGSVYTFDILRGRKLTAEEVDNGLVEVLSRAELALLKHDSLLTVTCITAPNDSEHGSDAIAFPKLDLILKLPLVCDVERFEALALGTFGVGGNVQTSSLKITFESGLGTAGIVTYGNSEFYSGKHYVLSNGAEYQPQAHLFEFTRALESVRFSWVWKQRPGTVTFYDQAGTVLKSFNYPEDTRAGFWVEYAAAPETAITSMKVFAEDYSFIDNISMCFRGVES</sequence>
<name>A0ABZ2DA34_9PSED</name>
<accession>A0ABZ2DA34</accession>
<evidence type="ECO:0000313" key="1">
    <source>
        <dbReference type="EMBL" id="WWA75152.1"/>
    </source>
</evidence>
<reference evidence="1 2" key="1">
    <citation type="submission" date="2023-07" db="EMBL/GenBank/DDBJ databases">
        <title>Plant endophyte Pseudomonas khavaziana can be used to control wheat stem rot.</title>
        <authorList>
            <person name="Guo S."/>
            <person name="Shen X."/>
        </authorList>
    </citation>
    <scope>NUCLEOTIDE SEQUENCE [LARGE SCALE GENOMIC DNA]</scope>
    <source>
        <strain evidence="1 2">SR9</strain>
    </source>
</reference>
<gene>
    <name evidence="1" type="ORF">QYQ93_20365</name>
</gene>
<dbReference type="Proteomes" id="UP001347174">
    <property type="component" value="Chromosome"/>
</dbReference>
<organism evidence="1 2">
    <name type="scientific">Pseudomonas khavaziana</name>
    <dbReference type="NCBI Taxonomy" id="2842351"/>
    <lineage>
        <taxon>Bacteria</taxon>
        <taxon>Pseudomonadati</taxon>
        <taxon>Pseudomonadota</taxon>
        <taxon>Gammaproteobacteria</taxon>
        <taxon>Pseudomonadales</taxon>
        <taxon>Pseudomonadaceae</taxon>
        <taxon>Pseudomonas</taxon>
    </lineage>
</organism>
<proteinExistence type="predicted"/>
<dbReference type="EMBL" id="CP129946">
    <property type="protein sequence ID" value="WWA75152.1"/>
    <property type="molecule type" value="Genomic_DNA"/>
</dbReference>
<protein>
    <submittedName>
        <fullName evidence="1">Uncharacterized protein</fullName>
    </submittedName>
</protein>